<dbReference type="PANTHER" id="PTHR43268">
    <property type="entry name" value="THIOSULFATE SULFURTRANSFERASE/RHODANESE-LIKE DOMAIN-CONTAINING PROTEIN 2"/>
    <property type="match status" value="1"/>
</dbReference>
<comment type="similarity">
    <text evidence="1">Belongs to the TrhO family.</text>
</comment>
<keyword evidence="4" id="KW-1185">Reference proteome</keyword>
<dbReference type="GO" id="GO:0006400">
    <property type="term" value="P:tRNA modification"/>
    <property type="evidence" value="ECO:0007669"/>
    <property type="project" value="UniProtKB-UniRule"/>
</dbReference>
<dbReference type="EC" id="1.14.-.-" evidence="1"/>
<dbReference type="InterPro" id="IPR040503">
    <property type="entry name" value="TRHO_N"/>
</dbReference>
<dbReference type="InterPro" id="IPR020936">
    <property type="entry name" value="TrhO"/>
</dbReference>
<proteinExistence type="inferred from homology"/>
<keyword evidence="1" id="KW-0819">tRNA processing</keyword>
<dbReference type="RefSeq" id="WP_259525550.1">
    <property type="nucleotide sequence ID" value="NZ_JANLCK010000002.1"/>
</dbReference>
<comment type="function">
    <text evidence="1">Catalyzes oxygen-dependent 5-hydroxyuridine (ho5U) modification at position 34 in tRNAs.</text>
</comment>
<keyword evidence="1" id="KW-0560">Oxidoreductase</keyword>
<protein>
    <recommendedName>
        <fullName evidence="1">tRNA uridine(34) hydroxylase</fullName>
        <ecNumber evidence="1">1.14.-.-</ecNumber>
    </recommendedName>
    <alternativeName>
        <fullName evidence="1">tRNA hydroxylation protein O</fullName>
    </alternativeName>
</protein>
<organism evidence="3 4">
    <name type="scientific">Herbiconiux oxytropis</name>
    <dbReference type="NCBI Taxonomy" id="2970915"/>
    <lineage>
        <taxon>Bacteria</taxon>
        <taxon>Bacillati</taxon>
        <taxon>Actinomycetota</taxon>
        <taxon>Actinomycetes</taxon>
        <taxon>Micrococcales</taxon>
        <taxon>Microbacteriaceae</taxon>
        <taxon>Herbiconiux</taxon>
    </lineage>
</organism>
<dbReference type="EMBL" id="JANLCK010000002">
    <property type="protein sequence ID" value="MCS5725073.1"/>
    <property type="molecule type" value="Genomic_DNA"/>
</dbReference>
<dbReference type="AlphaFoldDB" id="A0AA41XG70"/>
<dbReference type="HAMAP" id="MF_00469">
    <property type="entry name" value="TrhO"/>
    <property type="match status" value="1"/>
</dbReference>
<reference evidence="3" key="1">
    <citation type="submission" date="2022-08" db="EMBL/GenBank/DDBJ databases">
        <authorList>
            <person name="Deng Y."/>
            <person name="Han X.-F."/>
            <person name="Zhang Y.-Q."/>
        </authorList>
    </citation>
    <scope>NUCLEOTIDE SEQUENCE</scope>
    <source>
        <strain evidence="3">CPCC 203407</strain>
    </source>
</reference>
<evidence type="ECO:0000313" key="3">
    <source>
        <dbReference type="EMBL" id="MCS5725073.1"/>
    </source>
</evidence>
<evidence type="ECO:0000259" key="2">
    <source>
        <dbReference type="PROSITE" id="PS50206"/>
    </source>
</evidence>
<comment type="catalytic activity">
    <reaction evidence="1">
        <text>uridine(34) in tRNA + AH2 + O2 = 5-hydroxyuridine(34) in tRNA + A + H2O</text>
        <dbReference type="Rhea" id="RHEA:64224"/>
        <dbReference type="Rhea" id="RHEA-COMP:11727"/>
        <dbReference type="Rhea" id="RHEA-COMP:13381"/>
        <dbReference type="ChEBI" id="CHEBI:13193"/>
        <dbReference type="ChEBI" id="CHEBI:15377"/>
        <dbReference type="ChEBI" id="CHEBI:15379"/>
        <dbReference type="ChEBI" id="CHEBI:17499"/>
        <dbReference type="ChEBI" id="CHEBI:65315"/>
        <dbReference type="ChEBI" id="CHEBI:136877"/>
    </reaction>
</comment>
<comment type="caution">
    <text evidence="3">The sequence shown here is derived from an EMBL/GenBank/DDBJ whole genome shotgun (WGS) entry which is preliminary data.</text>
</comment>
<dbReference type="NCBIfam" id="NF001134">
    <property type="entry name" value="PRK00142.1-2"/>
    <property type="match status" value="1"/>
</dbReference>
<dbReference type="GO" id="GO:0016705">
    <property type="term" value="F:oxidoreductase activity, acting on paired donors, with incorporation or reduction of molecular oxygen"/>
    <property type="evidence" value="ECO:0007669"/>
    <property type="project" value="UniProtKB-UniRule"/>
</dbReference>
<dbReference type="Gene3D" id="3.30.70.100">
    <property type="match status" value="1"/>
</dbReference>
<dbReference type="Pfam" id="PF17773">
    <property type="entry name" value="UPF0176_N"/>
    <property type="match status" value="1"/>
</dbReference>
<dbReference type="InterPro" id="IPR022111">
    <property type="entry name" value="Rhodanese_C"/>
</dbReference>
<dbReference type="Gene3D" id="3.40.250.10">
    <property type="entry name" value="Rhodanese-like domain"/>
    <property type="match status" value="1"/>
</dbReference>
<gene>
    <name evidence="1" type="primary">trhO</name>
    <name evidence="3" type="ORF">N1028_04105</name>
</gene>
<dbReference type="Pfam" id="PF00581">
    <property type="entry name" value="Rhodanese"/>
    <property type="match status" value="1"/>
</dbReference>
<evidence type="ECO:0000313" key="4">
    <source>
        <dbReference type="Proteomes" id="UP001165587"/>
    </source>
</evidence>
<name>A0AA41XG70_9MICO</name>
<dbReference type="Proteomes" id="UP001165587">
    <property type="component" value="Unassembled WGS sequence"/>
</dbReference>
<dbReference type="Pfam" id="PF12368">
    <property type="entry name" value="Rhodanese_C"/>
    <property type="match status" value="1"/>
</dbReference>
<dbReference type="PANTHER" id="PTHR43268:SF6">
    <property type="entry name" value="THIOSULFATE SULFURTRANSFERASE_RHODANESE-LIKE DOMAIN-CONTAINING PROTEIN 2"/>
    <property type="match status" value="1"/>
</dbReference>
<evidence type="ECO:0000256" key="1">
    <source>
        <dbReference type="HAMAP-Rule" id="MF_00469"/>
    </source>
</evidence>
<dbReference type="InterPro" id="IPR036873">
    <property type="entry name" value="Rhodanese-like_dom_sf"/>
</dbReference>
<dbReference type="InterPro" id="IPR001763">
    <property type="entry name" value="Rhodanese-like_dom"/>
</dbReference>
<dbReference type="SUPFAM" id="SSF52821">
    <property type="entry name" value="Rhodanese/Cell cycle control phosphatase"/>
    <property type="match status" value="1"/>
</dbReference>
<dbReference type="PROSITE" id="PS50206">
    <property type="entry name" value="RHODANESE_3"/>
    <property type="match status" value="1"/>
</dbReference>
<sequence length="316" mass="34118">MAVPKIILYYVFAPIQDPEAVRLWQRDLAESLGLRGRLLISPQGINGTLGGELDAVKRYVRKTREFAPFRDLDVKWSEGSGLTPGPASKHTVCRASTDFPRLSVKVRDEIVSFGAPDELEVDKRGVVGGGTKLDPSALHSLVDERAAAGEEVVFFDGRNAFEASIGRFKGAVVPDVAATRDFVAELDSGRYDHLKSQPVVTYCTGGIRCEVLSSLMVARGFSEVYQLEGGIVRYGEAFGDKGLWEGSLYVFDRRGSIEFSPDAAVIGECVSCGAATSRLQNCADPSCRTQLVLCDSCTSATDGIAFNSSEFCPAHS</sequence>
<feature type="domain" description="Rhodanese" evidence="2">
    <location>
        <begin position="148"/>
        <end position="243"/>
    </location>
</feature>
<accession>A0AA41XG70</accession>
<dbReference type="SMART" id="SM00450">
    <property type="entry name" value="RHOD"/>
    <property type="match status" value="1"/>
</dbReference>